<accession>A0ACB9RFD5</accession>
<gene>
    <name evidence="1" type="ORF">MLD38_015430</name>
</gene>
<protein>
    <submittedName>
        <fullName evidence="1">Uncharacterized protein</fullName>
    </submittedName>
</protein>
<sequence length="710" mass="77888">MKDEERLERTIRGLSKRPENRRCINCNGLGPQYVCTSFNTFICQICSGIHREFTHRVKSISMAKFSQDEVNALQAGGNEKARMIFFKEYDPQRQPQPDSSNMYKLRDFIKHVYVDGKYTGEPSLEQLPRLRLTDKVELPESRNSLSPRSEGRNERQHSERYSPSGRSEDSSYRYYYDERRSPRYPRDSSRSGGYTRSPIKFEVVDDRFRDDSGTCWRSLARRPTFEDSKLQNKSPDDLGTSTTPTKEEMLSHDAGTRSSNPAGIVKKATSAGTLVTTGGIEVKQKVAPTETPVVAGDDKKLPATQPQKQQAAPSADKKSEITFTSSRKKNTLEELLFELSVPARTPLQNNFEGLGSVIPQSSESQSEPQVATTPSQAAPQSVTGGLAPEKTEELKSTPDLSSKPSEGPSTNALDKATESGGEMSPSIQQIPPPTTLLKDEITLKDKEMFQSEQPLFLMTNEDEPPMNPSENTATAVPETSVGEAPQEHEYEKIPANTPTVPDISVVEAPLQQPVVKQMPASTRKELPADIFTALYRPSPAPMSVWQTDAPHGMGFNMQYYPQPSLAYSAGSKSTNPFDTDDGANVTQGPPFPSTMALQGSLPTAPSAPYGFRPDLSQTAPSANLMQSQPPAYSPYLLNQSPYAAGPYLGMQMELAGQSNAQHFGVHEFSSQGGDSATMSSLAAHQQTTMNYSRTGMPNTFPSSGGGNPFD</sequence>
<organism evidence="1 2">
    <name type="scientific">Melastoma candidum</name>
    <dbReference type="NCBI Taxonomy" id="119954"/>
    <lineage>
        <taxon>Eukaryota</taxon>
        <taxon>Viridiplantae</taxon>
        <taxon>Streptophyta</taxon>
        <taxon>Embryophyta</taxon>
        <taxon>Tracheophyta</taxon>
        <taxon>Spermatophyta</taxon>
        <taxon>Magnoliopsida</taxon>
        <taxon>eudicotyledons</taxon>
        <taxon>Gunneridae</taxon>
        <taxon>Pentapetalae</taxon>
        <taxon>rosids</taxon>
        <taxon>malvids</taxon>
        <taxon>Myrtales</taxon>
        <taxon>Melastomataceae</taxon>
        <taxon>Melastomatoideae</taxon>
        <taxon>Melastomateae</taxon>
        <taxon>Melastoma</taxon>
    </lineage>
</organism>
<comment type="caution">
    <text evidence="1">The sequence shown here is derived from an EMBL/GenBank/DDBJ whole genome shotgun (WGS) entry which is preliminary data.</text>
</comment>
<proteinExistence type="predicted"/>
<dbReference type="EMBL" id="CM042883">
    <property type="protein sequence ID" value="KAI4377866.1"/>
    <property type="molecule type" value="Genomic_DNA"/>
</dbReference>
<keyword evidence="2" id="KW-1185">Reference proteome</keyword>
<name>A0ACB9RFD5_9MYRT</name>
<evidence type="ECO:0000313" key="1">
    <source>
        <dbReference type="EMBL" id="KAI4377866.1"/>
    </source>
</evidence>
<evidence type="ECO:0000313" key="2">
    <source>
        <dbReference type="Proteomes" id="UP001057402"/>
    </source>
</evidence>
<reference evidence="2" key="1">
    <citation type="journal article" date="2023" name="Front. Plant Sci.">
        <title>Chromosomal-level genome assembly of Melastoma candidum provides insights into trichome evolution.</title>
        <authorList>
            <person name="Zhong Y."/>
            <person name="Wu W."/>
            <person name="Sun C."/>
            <person name="Zou P."/>
            <person name="Liu Y."/>
            <person name="Dai S."/>
            <person name="Zhou R."/>
        </authorList>
    </citation>
    <scope>NUCLEOTIDE SEQUENCE [LARGE SCALE GENOMIC DNA]</scope>
</reference>
<dbReference type="Proteomes" id="UP001057402">
    <property type="component" value="Chromosome 4"/>
</dbReference>